<reference evidence="2 3" key="1">
    <citation type="submission" date="2018-10" db="EMBL/GenBank/DDBJ databases">
        <title>Draft genome sequence of Bacillus salarius IM0101, isolated from a hypersaline soil in Inner Mongolia, China.</title>
        <authorList>
            <person name="Yamprayoonswat W."/>
            <person name="Boonvisut S."/>
            <person name="Jumpathong W."/>
            <person name="Sittihan S."/>
            <person name="Ruangsuj P."/>
            <person name="Wanthongcharoen S."/>
            <person name="Thongpramul N."/>
            <person name="Pimmason S."/>
            <person name="Yu B."/>
            <person name="Yasawong M."/>
        </authorList>
    </citation>
    <scope>NUCLEOTIDE SEQUENCE [LARGE SCALE GENOMIC DNA]</scope>
    <source>
        <strain evidence="2 3">IM0101</strain>
    </source>
</reference>
<dbReference type="Pfam" id="PF05175">
    <property type="entry name" value="MTS"/>
    <property type="match status" value="1"/>
</dbReference>
<feature type="domain" description="Methyltransferase small" evidence="1">
    <location>
        <begin position="33"/>
        <end position="128"/>
    </location>
</feature>
<dbReference type="Proteomes" id="UP000275076">
    <property type="component" value="Unassembled WGS sequence"/>
</dbReference>
<dbReference type="PANTHER" id="PTHR47739:SF1">
    <property type="entry name" value="TRNA1(VAL) (ADENINE(37)-N6)-METHYLTRANSFERASE"/>
    <property type="match status" value="1"/>
</dbReference>
<sequence>MTTLFEGERFDFISSGLHIIQSQHVFSFTIDAVLLARFAYVPITKGSIIDLCSGNGVIPLVLSTRSEVSITGVEIQSKLVDMARRSAQYNQLHTQLSFIETDVREKKLVNKTGEADLVTCNPPYFATAMDKDKNTNPSFTAARHEKYGTLDDIIQAASKLVKQKGKLAMVHRPERLPELIETFRKYRIEPKRMKCIFPKADKDANILLIEGIKEGKPGMTCLPPLTVYSENGTYTEEFKTYYEGT</sequence>
<keyword evidence="2" id="KW-0489">Methyltransferase</keyword>
<dbReference type="PANTHER" id="PTHR47739">
    <property type="entry name" value="TRNA1(VAL) (ADENINE(37)-N6)-METHYLTRANSFERASE"/>
    <property type="match status" value="1"/>
</dbReference>
<evidence type="ECO:0000313" key="3">
    <source>
        <dbReference type="Proteomes" id="UP000275076"/>
    </source>
</evidence>
<keyword evidence="3" id="KW-1185">Reference proteome</keyword>
<dbReference type="EMBL" id="RBVX01000044">
    <property type="protein sequence ID" value="RSL30021.1"/>
    <property type="molecule type" value="Genomic_DNA"/>
</dbReference>
<dbReference type="InterPro" id="IPR007848">
    <property type="entry name" value="Small_mtfrase_dom"/>
</dbReference>
<dbReference type="Gene3D" id="3.40.50.150">
    <property type="entry name" value="Vaccinia Virus protein VP39"/>
    <property type="match status" value="1"/>
</dbReference>
<comment type="caution">
    <text evidence="2">The sequence shown here is derived from an EMBL/GenBank/DDBJ whole genome shotgun (WGS) entry which is preliminary data.</text>
</comment>
<dbReference type="InterPro" id="IPR050210">
    <property type="entry name" value="tRNA_Adenine-N(6)_MTase"/>
</dbReference>
<evidence type="ECO:0000259" key="1">
    <source>
        <dbReference type="Pfam" id="PF05175"/>
    </source>
</evidence>
<evidence type="ECO:0000313" key="2">
    <source>
        <dbReference type="EMBL" id="RSL30021.1"/>
    </source>
</evidence>
<dbReference type="CDD" id="cd02440">
    <property type="entry name" value="AdoMet_MTases"/>
    <property type="match status" value="1"/>
</dbReference>
<gene>
    <name evidence="2" type="ORF">D7Z54_27910</name>
</gene>
<dbReference type="GO" id="GO:0008168">
    <property type="term" value="F:methyltransferase activity"/>
    <property type="evidence" value="ECO:0007669"/>
    <property type="project" value="UniProtKB-KW"/>
</dbReference>
<name>A0A3R9P330_9BACI</name>
<keyword evidence="2" id="KW-0808">Transferase</keyword>
<dbReference type="SUPFAM" id="SSF53335">
    <property type="entry name" value="S-adenosyl-L-methionine-dependent methyltransferases"/>
    <property type="match status" value="1"/>
</dbReference>
<accession>A0A3R9P330</accession>
<protein>
    <submittedName>
        <fullName evidence="2">tRNA1(Val) (Adenine(37)-N6)-methyltransferase</fullName>
    </submittedName>
</protein>
<dbReference type="AlphaFoldDB" id="A0A3R9P330"/>
<dbReference type="RefSeq" id="WP_125561334.1">
    <property type="nucleotide sequence ID" value="NZ_RBVX01000044.1"/>
</dbReference>
<dbReference type="GO" id="GO:0032259">
    <property type="term" value="P:methylation"/>
    <property type="evidence" value="ECO:0007669"/>
    <property type="project" value="UniProtKB-KW"/>
</dbReference>
<dbReference type="OrthoDB" id="9777257at2"/>
<dbReference type="InterPro" id="IPR029063">
    <property type="entry name" value="SAM-dependent_MTases_sf"/>
</dbReference>
<proteinExistence type="predicted"/>
<organism evidence="2 3">
    <name type="scientific">Salibacterium salarium</name>
    <dbReference type="NCBI Taxonomy" id="284579"/>
    <lineage>
        <taxon>Bacteria</taxon>
        <taxon>Bacillati</taxon>
        <taxon>Bacillota</taxon>
        <taxon>Bacilli</taxon>
        <taxon>Bacillales</taxon>
        <taxon>Bacillaceae</taxon>
    </lineage>
</organism>